<dbReference type="EMBL" id="CP063373">
    <property type="protein sequence ID" value="QOV36826.1"/>
    <property type="molecule type" value="Genomic_DNA"/>
</dbReference>
<accession>A0A7M2SKE9</accession>
<protein>
    <submittedName>
        <fullName evidence="2">Uncharacterized protein</fullName>
    </submittedName>
</protein>
<sequence>MRSTVGDGTVFLNTSATDVSGPRDETVAGTATGTAEETAPARRRNRSPASSWSGRRGQPGPTVVVR</sequence>
<reference evidence="2 3" key="1">
    <citation type="submission" date="2020-10" db="EMBL/GenBank/DDBJ databases">
        <title>Streptomyces ferrugineus complate genome analysis.</title>
        <authorList>
            <person name="Anwar N."/>
        </authorList>
    </citation>
    <scope>NUCLEOTIDE SEQUENCE [LARGE SCALE GENOMIC DNA]</scope>
    <source>
        <strain evidence="2 3">CCTCC AA2014009</strain>
    </source>
</reference>
<evidence type="ECO:0000256" key="1">
    <source>
        <dbReference type="SAM" id="MobiDB-lite"/>
    </source>
</evidence>
<name>A0A7M2SKE9_9ACTN</name>
<proteinExistence type="predicted"/>
<organism evidence="2 3">
    <name type="scientific">Streptomyces ferrugineus</name>
    <dbReference type="NCBI Taxonomy" id="1413221"/>
    <lineage>
        <taxon>Bacteria</taxon>
        <taxon>Bacillati</taxon>
        <taxon>Actinomycetota</taxon>
        <taxon>Actinomycetes</taxon>
        <taxon>Kitasatosporales</taxon>
        <taxon>Streptomycetaceae</taxon>
        <taxon>Streptomyces</taxon>
    </lineage>
</organism>
<dbReference type="RefSeq" id="WP_194043265.1">
    <property type="nucleotide sequence ID" value="NZ_CP063373.1"/>
</dbReference>
<evidence type="ECO:0000313" key="2">
    <source>
        <dbReference type="EMBL" id="QOV36826.1"/>
    </source>
</evidence>
<feature type="compositionally biased region" description="Low complexity" evidence="1">
    <location>
        <begin position="27"/>
        <end position="38"/>
    </location>
</feature>
<keyword evidence="3" id="KW-1185">Reference proteome</keyword>
<feature type="region of interest" description="Disordered" evidence="1">
    <location>
        <begin position="1"/>
        <end position="66"/>
    </location>
</feature>
<evidence type="ECO:0000313" key="3">
    <source>
        <dbReference type="Proteomes" id="UP000594205"/>
    </source>
</evidence>
<dbReference type="KEGG" id="sfeu:IM697_43950"/>
<dbReference type="AlphaFoldDB" id="A0A7M2SKE9"/>
<gene>
    <name evidence="2" type="ORF">IM697_43950</name>
</gene>
<dbReference type="Proteomes" id="UP000594205">
    <property type="component" value="Chromosome"/>
</dbReference>